<keyword evidence="4" id="KW-1185">Reference proteome</keyword>
<evidence type="ECO:0000256" key="1">
    <source>
        <dbReference type="SAM" id="MobiDB-lite"/>
    </source>
</evidence>
<organism evidence="3 4">
    <name type="scientific">Halovivax cerinus</name>
    <dbReference type="NCBI Taxonomy" id="1487865"/>
    <lineage>
        <taxon>Archaea</taxon>
        <taxon>Methanobacteriati</taxon>
        <taxon>Methanobacteriota</taxon>
        <taxon>Stenosarchaea group</taxon>
        <taxon>Halobacteria</taxon>
        <taxon>Halobacteriales</taxon>
        <taxon>Natrialbaceae</taxon>
        <taxon>Halovivax</taxon>
    </lineage>
</organism>
<evidence type="ECO:0000256" key="2">
    <source>
        <dbReference type="SAM" id="Phobius"/>
    </source>
</evidence>
<reference evidence="3 4" key="1">
    <citation type="journal article" date="2019" name="Int. J. Syst. Evol. Microbiol.">
        <title>The Global Catalogue of Microorganisms (GCM) 10K type strain sequencing project: providing services to taxonomists for standard genome sequencing and annotation.</title>
        <authorList>
            <consortium name="The Broad Institute Genomics Platform"/>
            <consortium name="The Broad Institute Genome Sequencing Center for Infectious Disease"/>
            <person name="Wu L."/>
            <person name="Ma J."/>
        </authorList>
    </citation>
    <scope>NUCLEOTIDE SEQUENCE [LARGE SCALE GENOMIC DNA]</scope>
    <source>
        <strain evidence="3 4">IBRC-M 10256</strain>
    </source>
</reference>
<feature type="transmembrane region" description="Helical" evidence="2">
    <location>
        <begin position="146"/>
        <end position="166"/>
    </location>
</feature>
<accession>A0ABD5NIR7</accession>
<dbReference type="Proteomes" id="UP001595846">
    <property type="component" value="Unassembled WGS sequence"/>
</dbReference>
<comment type="caution">
    <text evidence="3">The sequence shown here is derived from an EMBL/GenBank/DDBJ whole genome shotgun (WGS) entry which is preliminary data.</text>
</comment>
<keyword evidence="2" id="KW-1133">Transmembrane helix</keyword>
<feature type="transmembrane region" description="Helical" evidence="2">
    <location>
        <begin position="77"/>
        <end position="97"/>
    </location>
</feature>
<gene>
    <name evidence="3" type="ORF">ACFOUR_00065</name>
</gene>
<proteinExistence type="predicted"/>
<feature type="region of interest" description="Disordered" evidence="1">
    <location>
        <begin position="1"/>
        <end position="30"/>
    </location>
</feature>
<name>A0ABD5NIR7_9EURY</name>
<keyword evidence="2" id="KW-0812">Transmembrane</keyword>
<keyword evidence="2" id="KW-0472">Membrane</keyword>
<feature type="transmembrane region" description="Helical" evidence="2">
    <location>
        <begin position="50"/>
        <end position="71"/>
    </location>
</feature>
<feature type="transmembrane region" description="Helical" evidence="2">
    <location>
        <begin position="178"/>
        <end position="196"/>
    </location>
</feature>
<feature type="transmembrane region" description="Helical" evidence="2">
    <location>
        <begin position="118"/>
        <end position="134"/>
    </location>
</feature>
<dbReference type="RefSeq" id="WP_256532294.1">
    <property type="nucleotide sequence ID" value="NZ_CP101824.1"/>
</dbReference>
<dbReference type="EMBL" id="JBHSAQ010000001">
    <property type="protein sequence ID" value="MFC3956765.1"/>
    <property type="molecule type" value="Genomic_DNA"/>
</dbReference>
<dbReference type="AlphaFoldDB" id="A0ABD5NIR7"/>
<feature type="transmembrane region" description="Helical" evidence="2">
    <location>
        <begin position="202"/>
        <end position="222"/>
    </location>
</feature>
<feature type="compositionally biased region" description="Basic and acidic residues" evidence="1">
    <location>
        <begin position="1"/>
        <end position="15"/>
    </location>
</feature>
<protein>
    <submittedName>
        <fullName evidence="3">Uncharacterized protein</fullName>
    </submittedName>
</protein>
<sequence length="225" mass="24484">MTDATRGDGRSDESTRGTLPSQGADPDPEALRSELGQIKRAVGLHESAPYWWRWWLVEGLGVALLFPLLNVGFVYGFSWPILVGLVAVFGGHQYVLYRIQRAYDEPATGVPDWGTWHVGVYAGLGAWIVAYWPVSESVAGLSATPLIWVGAGIVMGVAFVYMGQLLGAYGIRSADRNAFYVGGVWLLAVSAALPWLPTIEEWAFATLGLAYGLYCVLAYIALARR</sequence>
<evidence type="ECO:0000313" key="4">
    <source>
        <dbReference type="Proteomes" id="UP001595846"/>
    </source>
</evidence>
<dbReference type="GeneID" id="73901371"/>
<evidence type="ECO:0000313" key="3">
    <source>
        <dbReference type="EMBL" id="MFC3956765.1"/>
    </source>
</evidence>